<dbReference type="Proteomes" id="UP000195557">
    <property type="component" value="Unassembled WGS sequence"/>
</dbReference>
<evidence type="ECO:0000256" key="5">
    <source>
        <dbReference type="SAM" id="MobiDB-lite"/>
    </source>
</evidence>
<organism evidence="6">
    <name type="scientific">Ostreococcus tauri</name>
    <name type="common">Marine green alga</name>
    <dbReference type="NCBI Taxonomy" id="70448"/>
    <lineage>
        <taxon>Eukaryota</taxon>
        <taxon>Viridiplantae</taxon>
        <taxon>Chlorophyta</taxon>
        <taxon>Mamiellophyceae</taxon>
        <taxon>Mamiellales</taxon>
        <taxon>Bathycoccaceae</taxon>
        <taxon>Ostreococcus</taxon>
    </lineage>
</organism>
<comment type="subcellular location">
    <subcellularLocation>
        <location evidence="1">Nucleus</location>
    </subcellularLocation>
</comment>
<evidence type="ECO:0000256" key="1">
    <source>
        <dbReference type="ARBA" id="ARBA00004123"/>
    </source>
</evidence>
<feature type="region of interest" description="Disordered" evidence="5">
    <location>
        <begin position="1"/>
        <end position="74"/>
    </location>
</feature>
<evidence type="ECO:0000313" key="6">
    <source>
        <dbReference type="EMBL" id="OUS45733.1"/>
    </source>
</evidence>
<dbReference type="EMBL" id="KZ155786">
    <property type="protein sequence ID" value="OUS45733.1"/>
    <property type="molecule type" value="Genomic_DNA"/>
</dbReference>
<evidence type="ECO:0000256" key="3">
    <source>
        <dbReference type="ARBA" id="ARBA00023242"/>
    </source>
</evidence>
<evidence type="ECO:0008006" key="7">
    <source>
        <dbReference type="Google" id="ProtNLM"/>
    </source>
</evidence>
<feature type="compositionally biased region" description="Basic and acidic residues" evidence="5">
    <location>
        <begin position="35"/>
        <end position="46"/>
    </location>
</feature>
<dbReference type="OrthoDB" id="509089at2759"/>
<dbReference type="RefSeq" id="XP_003077943.2">
    <property type="nucleotide sequence ID" value="XM_003077895.2"/>
</dbReference>
<keyword evidence="3" id="KW-0539">Nucleus</keyword>
<name>A0A1Y5ICE6_OSTTA</name>
<dbReference type="eggNOG" id="ENOG502QV9V">
    <property type="taxonomic scope" value="Eukaryota"/>
</dbReference>
<comment type="similarity">
    <text evidence="4">Belongs to the DONSON family.</text>
</comment>
<dbReference type="PANTHER" id="PTHR12972:SF0">
    <property type="entry name" value="PROTEIN DOWNSTREAM NEIGHBOR OF SON"/>
    <property type="match status" value="1"/>
</dbReference>
<reference evidence="6" key="1">
    <citation type="submission" date="2017-04" db="EMBL/GenBank/DDBJ databases">
        <title>Population genomics of picophytoplankton unveils novel chromosome hypervariability.</title>
        <authorList>
            <consortium name="DOE Joint Genome Institute"/>
            <person name="Blanc-Mathieu R."/>
            <person name="Krasovec M."/>
            <person name="Hebrard M."/>
            <person name="Yau S."/>
            <person name="Desgranges E."/>
            <person name="Martin J."/>
            <person name="Schackwitz W."/>
            <person name="Kuo A."/>
            <person name="Salin G."/>
            <person name="Donnadieu C."/>
            <person name="Desdevises Y."/>
            <person name="Sanchez-Ferandin S."/>
            <person name="Moreau H."/>
            <person name="Rivals E."/>
            <person name="Grigoriev I.V."/>
            <person name="Grimsley N."/>
            <person name="Eyre-Walker A."/>
            <person name="Piganeau G."/>
        </authorList>
    </citation>
    <scope>NUCLEOTIDE SEQUENCE [LARGE SCALE GENOMIC DNA]</scope>
    <source>
        <strain evidence="6">RCC 1115</strain>
    </source>
</reference>
<sequence>MTTAARARDDDDDARVADRRTLDDASVARALRAATTREGRANDARGARRRRAAERAREEPVAVPSTTPRGRASETWPMDWSLKASARWTSETSMRWIASVGACTMSEGVRAYSNGSTMTTVREDDAAAKQRAMTRATYSCAFPGETMSGEQCALMRASASGIEWMKQREAIWNEALVSLYGLLRVRQCYAFYVVYRERTVLFCAPGVGGVEDGGYAVVTQSNAKFRRALTDAAVVFTSADAEAAAIDQAKKDYSRTWRPEDEARGGLLDELEGGGASRAMDNTEVTAQLAKMDAPNAARRKAADTIICRGAIAVHGLLSVLMEASGADPGSLDGGPQDVPLLLAPVPFAHSSLKPLSLKIQSNNAVIRQEARDTARTLQVFPPTSTAAAMRATYTAETARNELIPPWTLARVCAALTLNHEEYSLSCTSVPHTCGLNVGVLAARNMSEQSSRREVELIRERDYYDDADTFRIAAAPQLESSIITRAEYVNKTYYVS</sequence>
<dbReference type="PRINTS" id="PR02064">
    <property type="entry name" value="DONSON"/>
</dbReference>
<dbReference type="InterPro" id="IPR024861">
    <property type="entry name" value="Donson"/>
</dbReference>
<accession>A0A1Y5ICE6</accession>
<feature type="compositionally biased region" description="Basic and acidic residues" evidence="5">
    <location>
        <begin position="1"/>
        <end position="23"/>
    </location>
</feature>
<protein>
    <recommendedName>
        <fullName evidence="7">Donson</fullName>
    </recommendedName>
</protein>
<gene>
    <name evidence="6" type="ORF">BE221DRAFT_192860</name>
</gene>
<dbReference type="PANTHER" id="PTHR12972">
    <property type="entry name" value="DOWNSTREAM NEIGHBOR OF SON"/>
    <property type="match status" value="1"/>
</dbReference>
<dbReference type="GO" id="GO:0005634">
    <property type="term" value="C:nucleus"/>
    <property type="evidence" value="ECO:0007669"/>
    <property type="project" value="UniProtKB-SubCell"/>
</dbReference>
<dbReference type="AlphaFoldDB" id="A0A1Y5ICE6"/>
<evidence type="ECO:0000256" key="4">
    <source>
        <dbReference type="ARBA" id="ARBA00025806"/>
    </source>
</evidence>
<keyword evidence="2" id="KW-0217">Developmental protein</keyword>
<proteinExistence type="inferred from homology"/>
<evidence type="ECO:0000256" key="2">
    <source>
        <dbReference type="ARBA" id="ARBA00022473"/>
    </source>
</evidence>
<dbReference type="GO" id="GO:0033260">
    <property type="term" value="P:nuclear DNA replication"/>
    <property type="evidence" value="ECO:0007669"/>
    <property type="project" value="TreeGrafter"/>
</dbReference>
<dbReference type="KEGG" id="ota:OT_ostta03g00330"/>